<dbReference type="Gene3D" id="3.90.79.10">
    <property type="entry name" value="Nucleoside Triphosphate Pyrophosphohydrolase"/>
    <property type="match status" value="1"/>
</dbReference>
<keyword evidence="1 5" id="KW-0479">Metal-binding</keyword>
<dbReference type="GO" id="GO:0046872">
    <property type="term" value="F:metal ion binding"/>
    <property type="evidence" value="ECO:0007669"/>
    <property type="project" value="UniProtKB-KW"/>
</dbReference>
<dbReference type="NCBIfam" id="NF011963">
    <property type="entry name" value="PRK15434.1"/>
    <property type="match status" value="1"/>
</dbReference>
<dbReference type="EC" id="3.2.1.42" evidence="9"/>
<dbReference type="InterPro" id="IPR033715">
    <property type="entry name" value="GDPMH"/>
</dbReference>
<evidence type="ECO:0000256" key="2">
    <source>
        <dbReference type="ARBA" id="ARBA00022801"/>
    </source>
</evidence>
<keyword evidence="2 8" id="KW-0378">Hydrolase</keyword>
<gene>
    <name evidence="8" type="ORF">AI2935V1_1966</name>
    <name evidence="9" type="ORF">SGX49_005285</name>
</gene>
<dbReference type="SUPFAM" id="SSF55811">
    <property type="entry name" value="Nudix"/>
    <property type="match status" value="1"/>
</dbReference>
<dbReference type="GO" id="GO:0008727">
    <property type="term" value="F:GDP-mannose mannosyl hydrolase activity"/>
    <property type="evidence" value="ECO:0007669"/>
    <property type="project" value="InterPro"/>
</dbReference>
<reference evidence="9" key="2">
    <citation type="submission" date="2023-05" db="EMBL/GenBank/DDBJ databases">
        <authorList>
            <consortium name="Clinical and Environmental Microbiology Branch: Whole genome sequencing antimicrobial resistance pathogens in the healthcare setting"/>
        </authorList>
    </citation>
    <scope>NUCLEOTIDE SEQUENCE</scope>
    <source>
        <strain evidence="9">2023GN-00287</strain>
    </source>
</reference>
<dbReference type="PANTHER" id="PTHR43046:SF12">
    <property type="entry name" value="GDP-MANNOSE MANNOSYL HYDROLASE"/>
    <property type="match status" value="1"/>
</dbReference>
<protein>
    <submittedName>
        <fullName evidence="8">GDP-mannose mannosyl hydrolase</fullName>
        <ecNumber evidence="9">3.2.1.42</ecNumber>
    </submittedName>
</protein>
<keyword evidence="9" id="KW-0326">Glycosidase</keyword>
<feature type="short sequence motif" description="Nudix box" evidence="6">
    <location>
        <begin position="49"/>
        <end position="70"/>
    </location>
</feature>
<evidence type="ECO:0000313" key="9">
    <source>
        <dbReference type="EMBL" id="ELV3682777.1"/>
    </source>
</evidence>
<dbReference type="EMBL" id="ABOSXX010000057">
    <property type="protein sequence ID" value="ELV3682777.1"/>
    <property type="molecule type" value="Genomic_DNA"/>
</dbReference>
<dbReference type="AlphaFoldDB" id="A0AAD1TRB2"/>
<evidence type="ECO:0000313" key="8">
    <source>
        <dbReference type="EMBL" id="CAH6582937.1"/>
    </source>
</evidence>
<feature type="site" description="Critical for catalysis" evidence="4">
    <location>
        <position position="122"/>
    </location>
</feature>
<name>A0AAD1TRB2_CITFR</name>
<keyword evidence="3 5" id="KW-0460">Magnesium</keyword>
<dbReference type="EMBL" id="OW995941">
    <property type="protein sequence ID" value="CAH6582937.1"/>
    <property type="molecule type" value="Genomic_DNA"/>
</dbReference>
<evidence type="ECO:0000256" key="3">
    <source>
        <dbReference type="ARBA" id="ARBA00022842"/>
    </source>
</evidence>
<proteinExistence type="predicted"/>
<dbReference type="Pfam" id="PF00293">
    <property type="entry name" value="NUDIX"/>
    <property type="match status" value="1"/>
</dbReference>
<dbReference type="PANTHER" id="PTHR43046">
    <property type="entry name" value="GDP-MANNOSE MANNOSYL HYDROLASE"/>
    <property type="match status" value="1"/>
</dbReference>
<dbReference type="Proteomes" id="UP000789647">
    <property type="component" value="Chromosome"/>
</dbReference>
<sequence>MLGFALFKTIVNYAPLISIDLIVYNSKSEVLLGKRINPPAKNYYFVPGGRVFKNEKIADAFDRICQSELGCKIEFSSVIPCGVFEHFYSDAFVGADISTHYIVLAYEIHMDSELQKLPPAQHAEYTYMSVERIRKNPNVHYYTQQYFS</sequence>
<evidence type="ECO:0000259" key="7">
    <source>
        <dbReference type="PROSITE" id="PS51462"/>
    </source>
</evidence>
<evidence type="ECO:0000256" key="1">
    <source>
        <dbReference type="ARBA" id="ARBA00022723"/>
    </source>
</evidence>
<evidence type="ECO:0000256" key="5">
    <source>
        <dbReference type="PIRSR" id="PIRSR037599-3"/>
    </source>
</evidence>
<feature type="binding site" evidence="5">
    <location>
        <position position="48"/>
    </location>
    <ligand>
        <name>Mg(2+)</name>
        <dbReference type="ChEBI" id="CHEBI:18420"/>
    </ligand>
</feature>
<evidence type="ECO:0000313" key="10">
    <source>
        <dbReference type="Proteomes" id="UP000789647"/>
    </source>
</evidence>
<dbReference type="PROSITE" id="PS51462">
    <property type="entry name" value="NUDIX"/>
    <property type="match status" value="1"/>
</dbReference>
<dbReference type="PIRSF" id="PIRSF037599">
    <property type="entry name" value="GDPMH"/>
    <property type="match status" value="1"/>
</dbReference>
<comment type="cofactor">
    <cofactor evidence="5">
        <name>Mg(2+)</name>
        <dbReference type="ChEBI" id="CHEBI:18420"/>
    </cofactor>
    <text evidence="5">Binds 1 Mg(2+) ion per subunit.</text>
</comment>
<feature type="binding site" evidence="5">
    <location>
        <position position="121"/>
    </location>
    <ligand>
        <name>Mg(2+)</name>
        <dbReference type="ChEBI" id="CHEBI:18420"/>
    </ligand>
</feature>
<feature type="domain" description="Nudix hydrolase" evidence="7">
    <location>
        <begin position="12"/>
        <end position="148"/>
    </location>
</feature>
<dbReference type="InterPro" id="IPR015797">
    <property type="entry name" value="NUDIX_hydrolase-like_dom_sf"/>
</dbReference>
<feature type="binding site" evidence="5">
    <location>
        <position position="68"/>
    </location>
    <ligand>
        <name>Mg(2+)</name>
        <dbReference type="ChEBI" id="CHEBI:18420"/>
    </ligand>
</feature>
<evidence type="ECO:0000256" key="4">
    <source>
        <dbReference type="PIRSR" id="PIRSR037599-1"/>
    </source>
</evidence>
<accession>A0AAD1TRB2</accession>
<reference evidence="8" key="1">
    <citation type="submission" date="2022-05" db="EMBL/GenBank/DDBJ databases">
        <authorList>
            <person name="Alioto T."/>
            <person name="Alioto T."/>
            <person name="Gomez Garrido J."/>
        </authorList>
    </citation>
    <scope>NUCLEOTIDE SEQUENCE</scope>
    <source>
        <strain evidence="8">112</strain>
    </source>
</reference>
<evidence type="ECO:0000256" key="6">
    <source>
        <dbReference type="PIRSR" id="PIRSR037599-4"/>
    </source>
</evidence>
<dbReference type="CDD" id="cd03430">
    <property type="entry name" value="NUDIX_GDPMH_NudD"/>
    <property type="match status" value="1"/>
</dbReference>
<dbReference type="Proteomes" id="UP001279522">
    <property type="component" value="Unassembled WGS sequence"/>
</dbReference>
<dbReference type="GO" id="GO:0047917">
    <property type="term" value="F:GDP-glucosidase activity"/>
    <property type="evidence" value="ECO:0007669"/>
    <property type="project" value="UniProtKB-EC"/>
</dbReference>
<organism evidence="8 10">
    <name type="scientific">Citrobacter freundii</name>
    <dbReference type="NCBI Taxonomy" id="546"/>
    <lineage>
        <taxon>Bacteria</taxon>
        <taxon>Pseudomonadati</taxon>
        <taxon>Pseudomonadota</taxon>
        <taxon>Gammaproteobacteria</taxon>
        <taxon>Enterobacterales</taxon>
        <taxon>Enterobacteriaceae</taxon>
        <taxon>Citrobacter</taxon>
        <taxon>Citrobacter freundii complex</taxon>
    </lineage>
</organism>
<dbReference type="RefSeq" id="WP_088731979.1">
    <property type="nucleotide sequence ID" value="NZ_CAYEWG010000059.1"/>
</dbReference>
<dbReference type="InterPro" id="IPR000086">
    <property type="entry name" value="NUDIX_hydrolase_dom"/>
</dbReference>